<name>A0ABD3ID58_9MARC</name>
<evidence type="ECO:0000259" key="2">
    <source>
        <dbReference type="Pfam" id="PF13966"/>
    </source>
</evidence>
<feature type="region of interest" description="Disordered" evidence="1">
    <location>
        <begin position="410"/>
        <end position="457"/>
    </location>
</feature>
<dbReference type="InterPro" id="IPR026960">
    <property type="entry name" value="RVT-Znf"/>
</dbReference>
<comment type="caution">
    <text evidence="3">The sequence shown here is derived from an EMBL/GenBank/DDBJ whole genome shotgun (WGS) entry which is preliminary data.</text>
</comment>
<evidence type="ECO:0000313" key="3">
    <source>
        <dbReference type="EMBL" id="KAL3701598.1"/>
    </source>
</evidence>
<accession>A0ABD3ID58</accession>
<dbReference type="AlphaFoldDB" id="A0ABD3ID58"/>
<organism evidence="3 4">
    <name type="scientific">Riccia sorocarpa</name>
    <dbReference type="NCBI Taxonomy" id="122646"/>
    <lineage>
        <taxon>Eukaryota</taxon>
        <taxon>Viridiplantae</taxon>
        <taxon>Streptophyta</taxon>
        <taxon>Embryophyta</taxon>
        <taxon>Marchantiophyta</taxon>
        <taxon>Marchantiopsida</taxon>
        <taxon>Marchantiidae</taxon>
        <taxon>Marchantiales</taxon>
        <taxon>Ricciaceae</taxon>
        <taxon>Riccia</taxon>
    </lineage>
</organism>
<sequence length="484" mass="55866">MKLMGRFLVGEQGAWQDMVRFFIKTGMQHRTGGGEYRWWTASEGLLLLGRISSRHSATVTLLLKSWYKVRPHLRLNQTVLILPGSLTTLQLGLLLKRYWRGNIFNERVVFPLIKQIGITHLMHLKTGQGRWRLVEVELRRMGIRLSLDQLSEVSAFQAWLECLNLENIKLEDSPSWRWEQERDGWKGWKRNTKFWRMLVTGEQTIDDLTDKWPTEQYGLSWERRWKTLWSKDGSFRIKTWIWRMFRRAFFTGERASKMRVSEGTCCSCNIEVETTGHIFWSCREAKQVWDKLRQSAFHLNTSFRIKHSLLATADEAMETKRRGDNNSPGGYKECRRTGATGIGRSRARKRHRVHHPNRNAMNFTSNWLHHSTEAPPGNNTVMETGKRVGDTGSSLSGFTNDRIYAGVGSGRTEHCERTKPSPSGDSEGAGATQGCRDNEPSGRVCHDRTEIPQKRNYTRHVSVATALARSDANTQRTAWSRRVG</sequence>
<protein>
    <recommendedName>
        <fullName evidence="2">Reverse transcriptase zinc-binding domain-containing protein</fullName>
    </recommendedName>
</protein>
<dbReference type="Pfam" id="PF13966">
    <property type="entry name" value="zf-RVT"/>
    <property type="match status" value="1"/>
</dbReference>
<gene>
    <name evidence="3" type="ORF">R1sor_019620</name>
</gene>
<evidence type="ECO:0000256" key="1">
    <source>
        <dbReference type="SAM" id="MobiDB-lite"/>
    </source>
</evidence>
<evidence type="ECO:0000313" key="4">
    <source>
        <dbReference type="Proteomes" id="UP001633002"/>
    </source>
</evidence>
<feature type="domain" description="Reverse transcriptase zinc-binding" evidence="2">
    <location>
        <begin position="223"/>
        <end position="289"/>
    </location>
</feature>
<feature type="region of interest" description="Disordered" evidence="1">
    <location>
        <begin position="319"/>
        <end position="352"/>
    </location>
</feature>
<keyword evidence="4" id="KW-1185">Reference proteome</keyword>
<proteinExistence type="predicted"/>
<reference evidence="3 4" key="1">
    <citation type="submission" date="2024-09" db="EMBL/GenBank/DDBJ databases">
        <title>Chromosome-scale assembly of Riccia sorocarpa.</title>
        <authorList>
            <person name="Paukszto L."/>
        </authorList>
    </citation>
    <scope>NUCLEOTIDE SEQUENCE [LARGE SCALE GENOMIC DNA]</scope>
    <source>
        <strain evidence="3">LP-2024</strain>
        <tissue evidence="3">Aerial parts of the thallus</tissue>
    </source>
</reference>
<dbReference type="Proteomes" id="UP001633002">
    <property type="component" value="Unassembled WGS sequence"/>
</dbReference>
<dbReference type="EMBL" id="JBJQOH010000001">
    <property type="protein sequence ID" value="KAL3701598.1"/>
    <property type="molecule type" value="Genomic_DNA"/>
</dbReference>
<feature type="compositionally biased region" description="Basic and acidic residues" evidence="1">
    <location>
        <begin position="436"/>
        <end position="453"/>
    </location>
</feature>